<dbReference type="OrthoDB" id="2685000at2759"/>
<reference evidence="1 2" key="1">
    <citation type="submission" date="2014-06" db="EMBL/GenBank/DDBJ databases">
        <authorList>
            <consortium name="DOE Joint Genome Institute"/>
            <person name="Kuo A."/>
            <person name="Kohler A."/>
            <person name="Nagy L.G."/>
            <person name="Floudas D."/>
            <person name="Copeland A."/>
            <person name="Barry K.W."/>
            <person name="Cichocki N."/>
            <person name="Veneault-Fourrey C."/>
            <person name="LaButti K."/>
            <person name="Lindquist E.A."/>
            <person name="Lipzen A."/>
            <person name="Lundell T."/>
            <person name="Morin E."/>
            <person name="Murat C."/>
            <person name="Sun H."/>
            <person name="Tunlid A."/>
            <person name="Henrissat B."/>
            <person name="Grigoriev I.V."/>
            <person name="Hibbett D.S."/>
            <person name="Martin F."/>
            <person name="Nordberg H.P."/>
            <person name="Cantor M.N."/>
            <person name="Hua S.X."/>
        </authorList>
    </citation>
    <scope>NUCLEOTIDE SEQUENCE [LARGE SCALE GENOMIC DNA]</scope>
    <source>
        <strain evidence="1 2">ATCC 200175</strain>
    </source>
</reference>
<dbReference type="Proteomes" id="UP000053647">
    <property type="component" value="Unassembled WGS sequence"/>
</dbReference>
<dbReference type="EMBL" id="KN819366">
    <property type="protein sequence ID" value="KIJ12288.1"/>
    <property type="molecule type" value="Genomic_DNA"/>
</dbReference>
<dbReference type="GO" id="GO:0005506">
    <property type="term" value="F:iron ion binding"/>
    <property type="evidence" value="ECO:0007669"/>
    <property type="project" value="InterPro"/>
</dbReference>
<dbReference type="SUPFAM" id="SSF48264">
    <property type="entry name" value="Cytochrome P450"/>
    <property type="match status" value="1"/>
</dbReference>
<protein>
    <recommendedName>
        <fullName evidence="3">Cytochrome P450</fullName>
    </recommendedName>
</protein>
<dbReference type="AlphaFoldDB" id="A0A0C9TP28"/>
<feature type="non-terminal residue" evidence="1">
    <location>
        <position position="1"/>
    </location>
</feature>
<dbReference type="Gene3D" id="1.10.630.10">
    <property type="entry name" value="Cytochrome P450"/>
    <property type="match status" value="1"/>
</dbReference>
<evidence type="ECO:0000313" key="2">
    <source>
        <dbReference type="Proteomes" id="UP000053647"/>
    </source>
</evidence>
<organism evidence="1 2">
    <name type="scientific">Paxillus involutus ATCC 200175</name>
    <dbReference type="NCBI Taxonomy" id="664439"/>
    <lineage>
        <taxon>Eukaryota</taxon>
        <taxon>Fungi</taxon>
        <taxon>Dikarya</taxon>
        <taxon>Basidiomycota</taxon>
        <taxon>Agaricomycotina</taxon>
        <taxon>Agaricomycetes</taxon>
        <taxon>Agaricomycetidae</taxon>
        <taxon>Boletales</taxon>
        <taxon>Paxilineae</taxon>
        <taxon>Paxillaceae</taxon>
        <taxon>Paxillus</taxon>
    </lineage>
</organism>
<dbReference type="GO" id="GO:0004497">
    <property type="term" value="F:monooxygenase activity"/>
    <property type="evidence" value="ECO:0007669"/>
    <property type="project" value="InterPro"/>
</dbReference>
<name>A0A0C9TP28_PAXIN</name>
<sequence length="62" mass="6947">RICPGRHLADTSLSMTMASLLWAFDFEKPKNARGNMIKPNVTHENDIIRSVCCCVPALWALC</sequence>
<keyword evidence="2" id="KW-1185">Reference proteome</keyword>
<reference evidence="2" key="2">
    <citation type="submission" date="2015-01" db="EMBL/GenBank/DDBJ databases">
        <title>Evolutionary Origins and Diversification of the Mycorrhizal Mutualists.</title>
        <authorList>
            <consortium name="DOE Joint Genome Institute"/>
            <consortium name="Mycorrhizal Genomics Consortium"/>
            <person name="Kohler A."/>
            <person name="Kuo A."/>
            <person name="Nagy L.G."/>
            <person name="Floudas D."/>
            <person name="Copeland A."/>
            <person name="Barry K.W."/>
            <person name="Cichocki N."/>
            <person name="Veneault-Fourrey C."/>
            <person name="LaButti K."/>
            <person name="Lindquist E.A."/>
            <person name="Lipzen A."/>
            <person name="Lundell T."/>
            <person name="Morin E."/>
            <person name="Murat C."/>
            <person name="Riley R."/>
            <person name="Ohm R."/>
            <person name="Sun H."/>
            <person name="Tunlid A."/>
            <person name="Henrissat B."/>
            <person name="Grigoriev I.V."/>
            <person name="Hibbett D.S."/>
            <person name="Martin F."/>
        </authorList>
    </citation>
    <scope>NUCLEOTIDE SEQUENCE [LARGE SCALE GENOMIC DNA]</scope>
    <source>
        <strain evidence="2">ATCC 200175</strain>
    </source>
</reference>
<proteinExistence type="predicted"/>
<dbReference type="GO" id="GO:0016705">
    <property type="term" value="F:oxidoreductase activity, acting on paired donors, with incorporation or reduction of molecular oxygen"/>
    <property type="evidence" value="ECO:0007669"/>
    <property type="project" value="InterPro"/>
</dbReference>
<dbReference type="InterPro" id="IPR036396">
    <property type="entry name" value="Cyt_P450_sf"/>
</dbReference>
<evidence type="ECO:0008006" key="3">
    <source>
        <dbReference type="Google" id="ProtNLM"/>
    </source>
</evidence>
<dbReference type="HOGENOM" id="CLU_2910392_0_0_1"/>
<evidence type="ECO:0000313" key="1">
    <source>
        <dbReference type="EMBL" id="KIJ12288.1"/>
    </source>
</evidence>
<gene>
    <name evidence="1" type="ORF">PAXINDRAFT_83135</name>
</gene>
<accession>A0A0C9TP28</accession>
<dbReference type="GO" id="GO:0020037">
    <property type="term" value="F:heme binding"/>
    <property type="evidence" value="ECO:0007669"/>
    <property type="project" value="InterPro"/>
</dbReference>